<reference evidence="3" key="2">
    <citation type="submission" date="2025-09" db="UniProtKB">
        <authorList>
            <consortium name="Ensembl"/>
        </authorList>
    </citation>
    <scope>IDENTIFICATION</scope>
</reference>
<dbReference type="InterPro" id="IPR016186">
    <property type="entry name" value="C-type_lectin-like/link_sf"/>
</dbReference>
<dbReference type="Gene3D" id="3.10.100.10">
    <property type="entry name" value="Mannose-Binding Protein A, subunit A"/>
    <property type="match status" value="1"/>
</dbReference>
<dbReference type="SMART" id="SM00034">
    <property type="entry name" value="CLECT"/>
    <property type="match status" value="1"/>
</dbReference>
<name>A0A3Q2DBB6_CYPVA</name>
<dbReference type="Ensembl" id="ENSCVAT00000024290.1">
    <property type="protein sequence ID" value="ENSCVAP00000016032.1"/>
    <property type="gene ID" value="ENSCVAG00000018915.1"/>
</dbReference>
<dbReference type="SUPFAM" id="SSF56436">
    <property type="entry name" value="C-type lectin-like"/>
    <property type="match status" value="1"/>
</dbReference>
<accession>A0A3Q2DBB6</accession>
<keyword evidence="4" id="KW-1185">Reference proteome</keyword>
<evidence type="ECO:0000313" key="3">
    <source>
        <dbReference type="Ensembl" id="ENSCVAP00000016032.1"/>
    </source>
</evidence>
<evidence type="ECO:0000259" key="2">
    <source>
        <dbReference type="PROSITE" id="PS50041"/>
    </source>
</evidence>
<dbReference type="AlphaFoldDB" id="A0A3Q2DBB6"/>
<reference evidence="3" key="1">
    <citation type="submission" date="2025-08" db="UniProtKB">
        <authorList>
            <consortium name="Ensembl"/>
        </authorList>
    </citation>
    <scope>IDENTIFICATION</scope>
</reference>
<feature type="domain" description="C-type lectin" evidence="2">
    <location>
        <begin position="48"/>
        <end position="108"/>
    </location>
</feature>
<feature type="chain" id="PRO_5018555894" evidence="1">
    <location>
        <begin position="20"/>
        <end position="212"/>
    </location>
</feature>
<protein>
    <submittedName>
        <fullName evidence="3">Ladderlectin-like</fullName>
    </submittedName>
</protein>
<dbReference type="Pfam" id="PF00059">
    <property type="entry name" value="Lectin_C"/>
    <property type="match status" value="1"/>
</dbReference>
<feature type="signal peptide" evidence="1">
    <location>
        <begin position="1"/>
        <end position="19"/>
    </location>
</feature>
<dbReference type="InterPro" id="IPR050111">
    <property type="entry name" value="C-type_lectin/snaclec_domain"/>
</dbReference>
<organism evidence="3 4">
    <name type="scientific">Cyprinodon variegatus</name>
    <name type="common">Sheepshead minnow</name>
    <dbReference type="NCBI Taxonomy" id="28743"/>
    <lineage>
        <taxon>Eukaryota</taxon>
        <taxon>Metazoa</taxon>
        <taxon>Chordata</taxon>
        <taxon>Craniata</taxon>
        <taxon>Vertebrata</taxon>
        <taxon>Euteleostomi</taxon>
        <taxon>Actinopterygii</taxon>
        <taxon>Neopterygii</taxon>
        <taxon>Teleostei</taxon>
        <taxon>Neoteleostei</taxon>
        <taxon>Acanthomorphata</taxon>
        <taxon>Ovalentaria</taxon>
        <taxon>Atherinomorphae</taxon>
        <taxon>Cyprinodontiformes</taxon>
        <taxon>Cyprinodontidae</taxon>
        <taxon>Cyprinodon</taxon>
    </lineage>
</organism>
<dbReference type="InterPro" id="IPR016187">
    <property type="entry name" value="CTDL_fold"/>
</dbReference>
<sequence>MKILYFSAFMFAMIALTNALDAQLDDYKTAKSDLVKRSARCSRGWTPLNGRCFRYIPRPMSWAKAERNCVSMRGNLASVHDIEEYHEIQRLIMTSSHEYKETWIGGTDAQEVLYLHNGFILYNSLTLLYNSFLFCRRICGFGVTVLVSTLPTGVLESLITYMETSIAFASTMDIRSAGMTYSAPTLNHLSVPGKATEQSLILSFTLSLLNNL</sequence>
<dbReference type="Proteomes" id="UP000265020">
    <property type="component" value="Unassembled WGS sequence"/>
</dbReference>
<proteinExistence type="predicted"/>
<evidence type="ECO:0000256" key="1">
    <source>
        <dbReference type="SAM" id="SignalP"/>
    </source>
</evidence>
<evidence type="ECO:0000313" key="4">
    <source>
        <dbReference type="Proteomes" id="UP000265020"/>
    </source>
</evidence>
<dbReference type="PANTHER" id="PTHR22803">
    <property type="entry name" value="MANNOSE, PHOSPHOLIPASE, LECTIN RECEPTOR RELATED"/>
    <property type="match status" value="1"/>
</dbReference>
<keyword evidence="1" id="KW-0732">Signal</keyword>
<dbReference type="InterPro" id="IPR001304">
    <property type="entry name" value="C-type_lectin-like"/>
</dbReference>
<dbReference type="GeneTree" id="ENSGT01150000287167"/>
<dbReference type="PROSITE" id="PS50041">
    <property type="entry name" value="C_TYPE_LECTIN_2"/>
    <property type="match status" value="1"/>
</dbReference>